<accession>A0ABV8JGS9</accession>
<dbReference type="EMBL" id="JBHSAP010000015">
    <property type="protein sequence ID" value="MFC4077733.1"/>
    <property type="molecule type" value="Genomic_DNA"/>
</dbReference>
<gene>
    <name evidence="1" type="ORF">ACFOUO_13075</name>
</gene>
<keyword evidence="2" id="KW-1185">Reference proteome</keyword>
<evidence type="ECO:0000313" key="2">
    <source>
        <dbReference type="Proteomes" id="UP001595843"/>
    </source>
</evidence>
<name>A0ABV8JGS9_9BACL</name>
<organism evidence="1 2">
    <name type="scientific">Salinithrix halophila</name>
    <dbReference type="NCBI Taxonomy" id="1485204"/>
    <lineage>
        <taxon>Bacteria</taxon>
        <taxon>Bacillati</taxon>
        <taxon>Bacillota</taxon>
        <taxon>Bacilli</taxon>
        <taxon>Bacillales</taxon>
        <taxon>Thermoactinomycetaceae</taxon>
        <taxon>Salinithrix</taxon>
    </lineage>
</organism>
<reference evidence="2" key="1">
    <citation type="journal article" date="2019" name="Int. J. Syst. Evol. Microbiol.">
        <title>The Global Catalogue of Microorganisms (GCM) 10K type strain sequencing project: providing services to taxonomists for standard genome sequencing and annotation.</title>
        <authorList>
            <consortium name="The Broad Institute Genomics Platform"/>
            <consortium name="The Broad Institute Genome Sequencing Center for Infectious Disease"/>
            <person name="Wu L."/>
            <person name="Ma J."/>
        </authorList>
    </citation>
    <scope>NUCLEOTIDE SEQUENCE [LARGE SCALE GENOMIC DNA]</scope>
    <source>
        <strain evidence="2">IBRC-M 10813</strain>
    </source>
</reference>
<sequence length="175" mass="19141">MITKGLILLINLLLLSFTIWGTIQQIATQKETNRVMAQVHDNIRLAGKLTADTNQKLKPLQATAESIEEMNTKLSRTNGKLQKMNGSLSRVVESEGKIVKGLDSLNGNTALVITQLNALKAQNEELIAPSSRVAGQTQQEHATLERLYSLTGTSIRELATVNRKFAVLGALPLPR</sequence>
<comment type="caution">
    <text evidence="1">The sequence shown here is derived from an EMBL/GenBank/DDBJ whole genome shotgun (WGS) entry which is preliminary data.</text>
</comment>
<evidence type="ECO:0000313" key="1">
    <source>
        <dbReference type="EMBL" id="MFC4077733.1"/>
    </source>
</evidence>
<dbReference type="RefSeq" id="WP_380705537.1">
    <property type="nucleotide sequence ID" value="NZ_JBHSAP010000015.1"/>
</dbReference>
<protein>
    <submittedName>
        <fullName evidence="1">Uncharacterized protein</fullName>
    </submittedName>
</protein>
<dbReference type="Proteomes" id="UP001595843">
    <property type="component" value="Unassembled WGS sequence"/>
</dbReference>
<proteinExistence type="predicted"/>